<feature type="region of interest" description="Disordered" evidence="1">
    <location>
        <begin position="502"/>
        <end position="533"/>
    </location>
</feature>
<organism evidence="2 3">
    <name type="scientific">Acrobeloides nanus</name>
    <dbReference type="NCBI Taxonomy" id="290746"/>
    <lineage>
        <taxon>Eukaryota</taxon>
        <taxon>Metazoa</taxon>
        <taxon>Ecdysozoa</taxon>
        <taxon>Nematoda</taxon>
        <taxon>Chromadorea</taxon>
        <taxon>Rhabditida</taxon>
        <taxon>Tylenchina</taxon>
        <taxon>Cephalobomorpha</taxon>
        <taxon>Cephaloboidea</taxon>
        <taxon>Cephalobidae</taxon>
        <taxon>Acrobeloides</taxon>
    </lineage>
</organism>
<dbReference type="AlphaFoldDB" id="A0A914DEQ1"/>
<protein>
    <submittedName>
        <fullName evidence="3">CUB domain-containing protein</fullName>
    </submittedName>
</protein>
<dbReference type="Proteomes" id="UP000887540">
    <property type="component" value="Unplaced"/>
</dbReference>
<evidence type="ECO:0000313" key="3">
    <source>
        <dbReference type="WBParaSite" id="ACRNAN_scaffold231.g8072.t1"/>
    </source>
</evidence>
<reference evidence="3" key="1">
    <citation type="submission" date="2022-11" db="UniProtKB">
        <authorList>
            <consortium name="WormBaseParasite"/>
        </authorList>
    </citation>
    <scope>IDENTIFICATION</scope>
</reference>
<keyword evidence="2" id="KW-1185">Reference proteome</keyword>
<name>A0A914DEQ1_9BILA</name>
<dbReference type="WBParaSite" id="ACRNAN_scaffold231.g8072.t1">
    <property type="protein sequence ID" value="ACRNAN_scaffold231.g8072.t1"/>
    <property type="gene ID" value="ACRNAN_scaffold231.g8072"/>
</dbReference>
<feature type="compositionally biased region" description="Gly residues" evidence="1">
    <location>
        <begin position="509"/>
        <end position="519"/>
    </location>
</feature>
<proteinExistence type="predicted"/>
<evidence type="ECO:0000313" key="2">
    <source>
        <dbReference type="Proteomes" id="UP000887540"/>
    </source>
</evidence>
<accession>A0A914DEQ1</accession>
<evidence type="ECO:0000256" key="1">
    <source>
        <dbReference type="SAM" id="MobiDB-lite"/>
    </source>
</evidence>
<sequence>MALTYLSYQQVTTTPTTAPSCSCFPQNELFLNKSDAHSQLDLYVTPNYRSCYNTSCLNCTYKVRTQFFFKEDAIQINYDNDFYECDAQLLLTNCKNQRNMLEWMIDRNSYIDQFFTQEPELCINFTSRSYHGYCNFDRSCYFHLSFQYVRRNSEIISNKLALKHYTLQPTNPYSILNLDDITSDYIGFSINTTGYNPLELWSAGVINRTTTKTFIYDAVNMTNYAFTLVPWKTFGSYRSQTNSLAVTVPEIADTRTYQFLWRIPALHSANCNDTMNFDLLFPMNATFSKTIVASNFGSCMYSVLLDENSYFLPILHILQVNYTGSDSVQVKTPIGFDPNPILEFTLFEFTQDTAPYLADTYVYGNMINFVIPPLGQLSITFTGLSYFNRTNVDRTFDDRGVGVIQSPAYPIAFRRQDVTQLIRCNKGLASYTINIVLADIPRRGYLKIFGDSRLVQDYRKGRVNGTISLNATQVVIVFDAGLDGPRTNGLLIHYEGRFIGKNEMSSTGGPTGTPTGGSTGSRTGKTTNATVQPSNTNGALSGFYGTLWTLGLSLLLVYLKPMNSLNLSMLTCLLILTLSQYANGQASSTTTSPLTPSPSPSCLCYSPNKFYINSSDAFSGFSLYPTSIFGSGNNYVKSKPRKILPKSGSGKNNGQESKDVFAKLKPNKNRHLPESTPEKACLNQYQSQEKINSSLISHFDGEPQCSPCVSCNYTVHIDYYNPKDMVYLDFQVFNDNCTAYVSLTNCKNEISLLDHLQQWYFLGGNGGGSLMELQFYTQETDLCLNVVTNSSSGMCDYNEFSGCYWKLDLSYEVSKGDEYEIGMMNFTLNNSIPISTIDFDDIPYDQVGFSVTASTGTLELWSKSIWNESYVFIPVYNAHNLTNYNTSLVSNQEEIKYQTLSTEQGVYTMQKPQNGYDGGTFHMLFRIPEVHAANCNTTNNFNIAFPVNTSFSASIASTSNGSCMYTILLPRETNEFGDGALPILHISNITYRGNLSVKVSSEFGFVKSSWIPDSTKQIDLFQISQDSSPYWNDFTIYGNLINFIVPPGGSLNLAYDSRNLFSTYLNEDIVFADRKLGVIQSINYPFEDYYNQAVVQHISCSKGIARFNMTINYADISPRGYIRIFGDDRMMKEYQTDCAGSKVVQNDVVSFDATDVLIVFNLPKIRSSSKGLLINYEGTYIGMSF</sequence>